<dbReference type="AlphaFoldDB" id="A0A8J3UMC1"/>
<evidence type="ECO:0000256" key="1">
    <source>
        <dbReference type="SAM" id="MobiDB-lite"/>
    </source>
</evidence>
<name>A0A8J3UMC1_9ACTN</name>
<reference evidence="3" key="1">
    <citation type="submission" date="2021-01" db="EMBL/GenBank/DDBJ databases">
        <title>Whole genome shotgun sequence of Planotetraspora silvatica NBRC 100141.</title>
        <authorList>
            <person name="Komaki H."/>
            <person name="Tamura T."/>
        </authorList>
    </citation>
    <scope>NUCLEOTIDE SEQUENCE</scope>
    <source>
        <strain evidence="3">NBRC 100141</strain>
    </source>
</reference>
<keyword evidence="2" id="KW-0472">Membrane</keyword>
<keyword evidence="4" id="KW-1185">Reference proteome</keyword>
<dbReference type="RefSeq" id="WP_203976703.1">
    <property type="nucleotide sequence ID" value="NZ_BAAAKY010000027.1"/>
</dbReference>
<keyword evidence="2" id="KW-0812">Transmembrane</keyword>
<evidence type="ECO:0000313" key="4">
    <source>
        <dbReference type="Proteomes" id="UP000644610"/>
    </source>
</evidence>
<keyword evidence="2" id="KW-1133">Transmembrane helix</keyword>
<evidence type="ECO:0000313" key="3">
    <source>
        <dbReference type="EMBL" id="GII47843.1"/>
    </source>
</evidence>
<organism evidence="3 4">
    <name type="scientific">Planotetraspora silvatica</name>
    <dbReference type="NCBI Taxonomy" id="234614"/>
    <lineage>
        <taxon>Bacteria</taxon>
        <taxon>Bacillati</taxon>
        <taxon>Actinomycetota</taxon>
        <taxon>Actinomycetes</taxon>
        <taxon>Streptosporangiales</taxon>
        <taxon>Streptosporangiaceae</taxon>
        <taxon>Planotetraspora</taxon>
    </lineage>
</organism>
<gene>
    <name evidence="3" type="ORF">Psi02_42670</name>
</gene>
<comment type="caution">
    <text evidence="3">The sequence shown here is derived from an EMBL/GenBank/DDBJ whole genome shotgun (WGS) entry which is preliminary data.</text>
</comment>
<dbReference type="Proteomes" id="UP000644610">
    <property type="component" value="Unassembled WGS sequence"/>
</dbReference>
<protein>
    <submittedName>
        <fullName evidence="3">Uncharacterized protein</fullName>
    </submittedName>
</protein>
<sequence length="215" mass="23391">MKGNKRFFSTEEAIYRLIPHACGLSYTATTADPDGDHDRRRASLATAVRHAFTPGRAAGDNPRHDARCSKRAPKTLGNTRYAMIAPVHERPAMRRLGRHLVDFMVESVVQFVAWAILAVIGAGVVVVVAALSHRPRLTRALVTGDNASITPLAIIGLVALIGTLAAVTWLVRRIRRIRKKTPPPDAQNAGEGRGESTVPHRKGPGRHRSGYFGDT</sequence>
<accession>A0A8J3UMC1</accession>
<feature type="transmembrane region" description="Helical" evidence="2">
    <location>
        <begin position="103"/>
        <end position="131"/>
    </location>
</feature>
<dbReference type="EMBL" id="BOOQ01000027">
    <property type="protein sequence ID" value="GII47843.1"/>
    <property type="molecule type" value="Genomic_DNA"/>
</dbReference>
<feature type="compositionally biased region" description="Basic residues" evidence="1">
    <location>
        <begin position="199"/>
        <end position="209"/>
    </location>
</feature>
<feature type="transmembrane region" description="Helical" evidence="2">
    <location>
        <begin position="151"/>
        <end position="171"/>
    </location>
</feature>
<evidence type="ECO:0000256" key="2">
    <source>
        <dbReference type="SAM" id="Phobius"/>
    </source>
</evidence>
<feature type="region of interest" description="Disordered" evidence="1">
    <location>
        <begin position="180"/>
        <end position="215"/>
    </location>
</feature>
<proteinExistence type="predicted"/>